<dbReference type="NCBIfam" id="NF001377">
    <property type="entry name" value="PRK00278.2-4"/>
    <property type="match status" value="1"/>
</dbReference>
<dbReference type="Proteomes" id="UP000095495">
    <property type="component" value="Unassembled WGS sequence"/>
</dbReference>
<evidence type="ECO:0000256" key="6">
    <source>
        <dbReference type="ARBA" id="ARBA00022822"/>
    </source>
</evidence>
<dbReference type="CDD" id="cd00331">
    <property type="entry name" value="IGPS"/>
    <property type="match status" value="1"/>
</dbReference>
<reference evidence="11 12" key="1">
    <citation type="submission" date="2015-09" db="EMBL/GenBank/DDBJ databases">
        <authorList>
            <consortium name="Pathogen Informatics"/>
        </authorList>
    </citation>
    <scope>NUCLEOTIDE SEQUENCE [LARGE SCALE GENOMIC DNA]</scope>
    <source>
        <strain evidence="11 12">2789STDY5608863</strain>
    </source>
</reference>
<evidence type="ECO:0000259" key="10">
    <source>
        <dbReference type="Pfam" id="PF00218"/>
    </source>
</evidence>
<dbReference type="EC" id="4.1.1.48" evidence="9"/>
<dbReference type="GO" id="GO:0004425">
    <property type="term" value="F:indole-3-glycerol-phosphate synthase activity"/>
    <property type="evidence" value="ECO:0007669"/>
    <property type="project" value="UniProtKB-UniRule"/>
</dbReference>
<name>A0A173RR04_9FIRM</name>
<gene>
    <name evidence="9 11" type="primary">trpC</name>
    <name evidence="11" type="ORF">ERS852420_00788</name>
</gene>
<keyword evidence="6 9" id="KW-0822">Tryptophan biosynthesis</keyword>
<dbReference type="PROSITE" id="PS00614">
    <property type="entry name" value="IGPS"/>
    <property type="match status" value="1"/>
</dbReference>
<evidence type="ECO:0000256" key="8">
    <source>
        <dbReference type="ARBA" id="ARBA00023239"/>
    </source>
</evidence>
<dbReference type="InterPro" id="IPR013798">
    <property type="entry name" value="Indole-3-glycerol_P_synth_dom"/>
</dbReference>
<dbReference type="InterPro" id="IPR013785">
    <property type="entry name" value="Aldolase_TIM"/>
</dbReference>
<dbReference type="PANTHER" id="PTHR22854">
    <property type="entry name" value="TRYPTOPHAN BIOSYNTHESIS PROTEIN"/>
    <property type="match status" value="1"/>
</dbReference>
<dbReference type="InterPro" id="IPR011060">
    <property type="entry name" value="RibuloseP-bd_barrel"/>
</dbReference>
<dbReference type="SUPFAM" id="SSF51366">
    <property type="entry name" value="Ribulose-phoshate binding barrel"/>
    <property type="match status" value="1"/>
</dbReference>
<keyword evidence="5 9" id="KW-0210">Decarboxylase</keyword>
<comment type="pathway">
    <text evidence="2 9">Amino-acid biosynthesis; L-tryptophan biosynthesis; L-tryptophan from chorismate: step 4/5.</text>
</comment>
<dbReference type="HAMAP" id="MF_00134_B">
    <property type="entry name" value="IGPS_B"/>
    <property type="match status" value="1"/>
</dbReference>
<evidence type="ECO:0000256" key="9">
    <source>
        <dbReference type="HAMAP-Rule" id="MF_00134"/>
    </source>
</evidence>
<dbReference type="Pfam" id="PF00218">
    <property type="entry name" value="IGPS"/>
    <property type="match status" value="1"/>
</dbReference>
<dbReference type="FunFam" id="3.20.20.70:FF:000024">
    <property type="entry name" value="Indole-3-glycerol phosphate synthase"/>
    <property type="match status" value="1"/>
</dbReference>
<dbReference type="Gene3D" id="3.20.20.70">
    <property type="entry name" value="Aldolase class I"/>
    <property type="match status" value="1"/>
</dbReference>
<dbReference type="AlphaFoldDB" id="A0A173RR04"/>
<evidence type="ECO:0000256" key="4">
    <source>
        <dbReference type="ARBA" id="ARBA00022605"/>
    </source>
</evidence>
<proteinExistence type="inferred from homology"/>
<keyword evidence="4 9" id="KW-0028">Amino-acid biosynthesis</keyword>
<dbReference type="PANTHER" id="PTHR22854:SF2">
    <property type="entry name" value="INDOLE-3-GLYCEROL-PHOSPHATE SYNTHASE"/>
    <property type="match status" value="1"/>
</dbReference>
<dbReference type="UniPathway" id="UPA00035">
    <property type="reaction ID" value="UER00043"/>
</dbReference>
<dbReference type="GO" id="GO:0004640">
    <property type="term" value="F:phosphoribosylanthranilate isomerase activity"/>
    <property type="evidence" value="ECO:0007669"/>
    <property type="project" value="TreeGrafter"/>
</dbReference>
<protein>
    <recommendedName>
        <fullName evidence="9">Indole-3-glycerol phosphate synthase</fullName>
        <shortName evidence="9">IGPS</shortName>
        <ecNumber evidence="9">4.1.1.48</ecNumber>
    </recommendedName>
</protein>
<evidence type="ECO:0000256" key="5">
    <source>
        <dbReference type="ARBA" id="ARBA00022793"/>
    </source>
</evidence>
<evidence type="ECO:0000313" key="12">
    <source>
        <dbReference type="Proteomes" id="UP000095495"/>
    </source>
</evidence>
<keyword evidence="8 9" id="KW-0456">Lyase</keyword>
<evidence type="ECO:0000256" key="3">
    <source>
        <dbReference type="ARBA" id="ARBA00008737"/>
    </source>
</evidence>
<dbReference type="InterPro" id="IPR001468">
    <property type="entry name" value="Indole-3-GlycerolPSynthase_CS"/>
</dbReference>
<evidence type="ECO:0000313" key="11">
    <source>
        <dbReference type="EMBL" id="CUM80177.1"/>
    </source>
</evidence>
<comment type="catalytic activity">
    <reaction evidence="1 9">
        <text>1-(2-carboxyphenylamino)-1-deoxy-D-ribulose 5-phosphate + H(+) = (1S,2R)-1-C-(indol-3-yl)glycerol 3-phosphate + CO2 + H2O</text>
        <dbReference type="Rhea" id="RHEA:23476"/>
        <dbReference type="ChEBI" id="CHEBI:15377"/>
        <dbReference type="ChEBI" id="CHEBI:15378"/>
        <dbReference type="ChEBI" id="CHEBI:16526"/>
        <dbReference type="ChEBI" id="CHEBI:58613"/>
        <dbReference type="ChEBI" id="CHEBI:58866"/>
        <dbReference type="EC" id="4.1.1.48"/>
    </reaction>
</comment>
<evidence type="ECO:0000256" key="7">
    <source>
        <dbReference type="ARBA" id="ARBA00023141"/>
    </source>
</evidence>
<dbReference type="InterPro" id="IPR045186">
    <property type="entry name" value="Indole-3-glycerol_P_synth"/>
</dbReference>
<evidence type="ECO:0000256" key="2">
    <source>
        <dbReference type="ARBA" id="ARBA00004696"/>
    </source>
</evidence>
<sequence>MILDEIVEDKKKRLPGHMARIPETEMRRMAEETKTREADCFYNHLKKPGLSIIGEFKKASPSLGTITSKIDLMERIAEYNASVDAISCLTEEDHFHGNVEYLKEIRAKSQLPILRKDFMICEYQFYEAKVIGADAVLLITAILDDAQMHDFYQLARELELDVLVETHDEAEVERAMKINPRIIGVNNRNLKDFTISLEHTRRLRPYVPEDKVFVAESGITGDEDVRFLRDCGVDAFLIGRAFMESENPKALAQKWKELYQA</sequence>
<organism evidence="11 12">
    <name type="scientific">Roseburia faecis</name>
    <dbReference type="NCBI Taxonomy" id="301302"/>
    <lineage>
        <taxon>Bacteria</taxon>
        <taxon>Bacillati</taxon>
        <taxon>Bacillota</taxon>
        <taxon>Clostridia</taxon>
        <taxon>Lachnospirales</taxon>
        <taxon>Lachnospiraceae</taxon>
        <taxon>Roseburia</taxon>
    </lineage>
</organism>
<feature type="domain" description="Indole-3-glycerol phosphate synthase" evidence="10">
    <location>
        <begin position="3"/>
        <end position="251"/>
    </location>
</feature>
<evidence type="ECO:0000256" key="1">
    <source>
        <dbReference type="ARBA" id="ARBA00001633"/>
    </source>
</evidence>
<dbReference type="GO" id="GO:0000162">
    <property type="term" value="P:L-tryptophan biosynthetic process"/>
    <property type="evidence" value="ECO:0007669"/>
    <property type="project" value="UniProtKB-UniRule"/>
</dbReference>
<comment type="similarity">
    <text evidence="3 9">Belongs to the TrpC family.</text>
</comment>
<dbReference type="EMBL" id="CYXV01000002">
    <property type="protein sequence ID" value="CUM80177.1"/>
    <property type="molecule type" value="Genomic_DNA"/>
</dbReference>
<accession>A0A173RR04</accession>
<dbReference type="RefSeq" id="WP_055261492.1">
    <property type="nucleotide sequence ID" value="NZ_CYXV01000002.1"/>
</dbReference>
<keyword evidence="7 9" id="KW-0057">Aromatic amino acid biosynthesis</keyword>